<dbReference type="OrthoDB" id="2590756at2759"/>
<reference evidence="2 3" key="1">
    <citation type="journal article" date="2018" name="IMA Fungus">
        <title>IMA Genome-F 9: Draft genome sequence of Annulohypoxylon stygium, Aspergillus mulundensis, Berkeleyomyces basicola (syn. Thielaviopsis basicola), Ceratocystis smalleyi, two Cercospora beticola strains, Coleophoma cylindrospora, Fusarium fracticaudum, Phialophora cf. hyalina, and Morchella septimelata.</title>
        <authorList>
            <person name="Wingfield B.D."/>
            <person name="Bills G.F."/>
            <person name="Dong Y."/>
            <person name="Huang W."/>
            <person name="Nel W.J."/>
            <person name="Swalarsk-Parry B.S."/>
            <person name="Vaghefi N."/>
            <person name="Wilken P.M."/>
            <person name="An Z."/>
            <person name="de Beer Z.W."/>
            <person name="De Vos L."/>
            <person name="Chen L."/>
            <person name="Duong T.A."/>
            <person name="Gao Y."/>
            <person name="Hammerbacher A."/>
            <person name="Kikkert J.R."/>
            <person name="Li Y."/>
            <person name="Li H."/>
            <person name="Li K."/>
            <person name="Li Q."/>
            <person name="Liu X."/>
            <person name="Ma X."/>
            <person name="Naidoo K."/>
            <person name="Pethybridge S.J."/>
            <person name="Sun J."/>
            <person name="Steenkamp E.T."/>
            <person name="van der Nest M.A."/>
            <person name="van Wyk S."/>
            <person name="Wingfield M.J."/>
            <person name="Xiong C."/>
            <person name="Yue Q."/>
            <person name="Zhang X."/>
        </authorList>
    </citation>
    <scope>NUCLEOTIDE SEQUENCE [LARGE SCALE GENOMIC DNA]</scope>
    <source>
        <strain evidence="2 3">BP5796</strain>
    </source>
</reference>
<dbReference type="EMBL" id="PDLN01000005">
    <property type="protein sequence ID" value="RDW85563.1"/>
    <property type="molecule type" value="Genomic_DNA"/>
</dbReference>
<gene>
    <name evidence="2" type="ORF">BP5796_03888</name>
</gene>
<organism evidence="2 3">
    <name type="scientific">Coleophoma crateriformis</name>
    <dbReference type="NCBI Taxonomy" id="565419"/>
    <lineage>
        <taxon>Eukaryota</taxon>
        <taxon>Fungi</taxon>
        <taxon>Dikarya</taxon>
        <taxon>Ascomycota</taxon>
        <taxon>Pezizomycotina</taxon>
        <taxon>Leotiomycetes</taxon>
        <taxon>Helotiales</taxon>
        <taxon>Dermateaceae</taxon>
        <taxon>Coleophoma</taxon>
    </lineage>
</organism>
<comment type="caution">
    <text evidence="2">The sequence shown here is derived from an EMBL/GenBank/DDBJ whole genome shotgun (WGS) entry which is preliminary data.</text>
</comment>
<evidence type="ECO:0000256" key="1">
    <source>
        <dbReference type="SAM" id="Phobius"/>
    </source>
</evidence>
<proteinExistence type="predicted"/>
<keyword evidence="3" id="KW-1185">Reference proteome</keyword>
<dbReference type="Proteomes" id="UP000256328">
    <property type="component" value="Unassembled WGS sequence"/>
</dbReference>
<keyword evidence="1" id="KW-0812">Transmembrane</keyword>
<evidence type="ECO:0000313" key="2">
    <source>
        <dbReference type="EMBL" id="RDW85563.1"/>
    </source>
</evidence>
<feature type="transmembrane region" description="Helical" evidence="1">
    <location>
        <begin position="112"/>
        <end position="131"/>
    </location>
</feature>
<accession>A0A3D8SGZ0</accession>
<dbReference type="AlphaFoldDB" id="A0A3D8SGZ0"/>
<keyword evidence="1" id="KW-1133">Transmembrane helix</keyword>
<keyword evidence="1" id="KW-0472">Membrane</keyword>
<evidence type="ECO:0000313" key="3">
    <source>
        <dbReference type="Proteomes" id="UP000256328"/>
    </source>
</evidence>
<sequence>MARSQPLSSRSMLPFYLHLFLETPAALNFFFNPGQQLGLSESVPQAEAVVRQYAVLLLSSNLVALAMICRPSDGTTQRVSGALGIYHVAPLVRAVGKIWAGQVSLSSGLGGPWVHAFGHAIALFLLLSLYLKPIIPR</sequence>
<protein>
    <submittedName>
        <fullName evidence="2">Uncharacterized protein</fullName>
    </submittedName>
</protein>
<name>A0A3D8SGZ0_9HELO</name>
<feature type="transmembrane region" description="Helical" evidence="1">
    <location>
        <begin position="12"/>
        <end position="31"/>
    </location>
</feature>